<protein>
    <submittedName>
        <fullName evidence="8">Pro-neuropeptide Y</fullName>
    </submittedName>
</protein>
<dbReference type="PANTHER" id="PTHR10533">
    <property type="entry name" value="NEUROPEPTIDE Y/PANCREATIC HORMONE/PEPTIDE YY"/>
    <property type="match status" value="1"/>
</dbReference>
<dbReference type="GO" id="GO:0005184">
    <property type="term" value="F:neuropeptide hormone activity"/>
    <property type="evidence" value="ECO:0007669"/>
    <property type="project" value="TreeGrafter"/>
</dbReference>
<dbReference type="Gene3D" id="3.30.420.10">
    <property type="entry name" value="Ribonuclease H-like superfamily/Ribonuclease H"/>
    <property type="match status" value="1"/>
</dbReference>
<feature type="domain" description="Tc1-like transposase DDE" evidence="7">
    <location>
        <begin position="125"/>
        <end position="163"/>
    </location>
</feature>
<dbReference type="Gene3D" id="6.10.250.900">
    <property type="match status" value="1"/>
</dbReference>
<evidence type="ECO:0000256" key="5">
    <source>
        <dbReference type="ARBA" id="ARBA00023320"/>
    </source>
</evidence>
<sequence length="174" mass="20483">MQEYWNTTRVFVYHRHSLCRVSGFIMSDSPQMHSHQFMFMIIAVMWIVTVTDAYPYTPDTVIPAEDMTKCYTALRHYIKLITRQRYGKRNSPEPMFLSLLLRETPGSIPELTYEEADNEHDSIRTELAYPWPTQSPDLNPIENLWNDLKTAVLKRSPSNLTQLEFCKEEEANIF</sequence>
<evidence type="ECO:0000256" key="3">
    <source>
        <dbReference type="ARBA" id="ARBA00022525"/>
    </source>
</evidence>
<dbReference type="SMART" id="SM00309">
    <property type="entry name" value="PAH"/>
    <property type="match status" value="1"/>
</dbReference>
<dbReference type="Pfam" id="PF13358">
    <property type="entry name" value="DDE_3"/>
    <property type="match status" value="1"/>
</dbReference>
<organism evidence="8 9">
    <name type="scientific">Anabarilius grahami</name>
    <name type="common">Kanglang fish</name>
    <name type="synonym">Barilius grahami</name>
    <dbReference type="NCBI Taxonomy" id="495550"/>
    <lineage>
        <taxon>Eukaryota</taxon>
        <taxon>Metazoa</taxon>
        <taxon>Chordata</taxon>
        <taxon>Craniata</taxon>
        <taxon>Vertebrata</taxon>
        <taxon>Euteleostomi</taxon>
        <taxon>Actinopterygii</taxon>
        <taxon>Neopterygii</taxon>
        <taxon>Teleostei</taxon>
        <taxon>Ostariophysi</taxon>
        <taxon>Cypriniformes</taxon>
        <taxon>Xenocyprididae</taxon>
        <taxon>Xenocypridinae</taxon>
        <taxon>Xenocypridinae incertae sedis</taxon>
        <taxon>Anabarilius</taxon>
    </lineage>
</organism>
<dbReference type="GO" id="GO:0003676">
    <property type="term" value="F:nucleic acid binding"/>
    <property type="evidence" value="ECO:0007669"/>
    <property type="project" value="InterPro"/>
</dbReference>
<evidence type="ECO:0000256" key="2">
    <source>
        <dbReference type="ARBA" id="ARBA00010022"/>
    </source>
</evidence>
<keyword evidence="9" id="KW-1185">Reference proteome</keyword>
<dbReference type="PANTHER" id="PTHR10533:SF5">
    <property type="entry name" value="PRO-NEUROPEPTIDE Y"/>
    <property type="match status" value="1"/>
</dbReference>
<evidence type="ECO:0000313" key="8">
    <source>
        <dbReference type="EMBL" id="ROL49883.1"/>
    </source>
</evidence>
<keyword evidence="3" id="KW-0964">Secreted</keyword>
<dbReference type="InterPro" id="IPR036397">
    <property type="entry name" value="RNaseH_sf"/>
</dbReference>
<dbReference type="PROSITE" id="PS50276">
    <property type="entry name" value="PANCREATIC_HORMONE_2"/>
    <property type="match status" value="1"/>
</dbReference>
<keyword evidence="4" id="KW-0027">Amidation</keyword>
<dbReference type="Proteomes" id="UP000281406">
    <property type="component" value="Unassembled WGS sequence"/>
</dbReference>
<dbReference type="GO" id="GO:0005615">
    <property type="term" value="C:extracellular space"/>
    <property type="evidence" value="ECO:0007669"/>
    <property type="project" value="TreeGrafter"/>
</dbReference>
<keyword evidence="5 8" id="KW-0527">Neuropeptide</keyword>
<dbReference type="GO" id="GO:0007631">
    <property type="term" value="P:feeding behavior"/>
    <property type="evidence" value="ECO:0007669"/>
    <property type="project" value="TreeGrafter"/>
</dbReference>
<evidence type="ECO:0000313" key="9">
    <source>
        <dbReference type="Proteomes" id="UP000281406"/>
    </source>
</evidence>
<dbReference type="InterPro" id="IPR001955">
    <property type="entry name" value="Pancreatic_hormone-like"/>
</dbReference>
<name>A0A3N0YUL2_ANAGA</name>
<accession>A0A3N0YUL2</accession>
<comment type="similarity">
    <text evidence="2 6">Belongs to the NPY family.</text>
</comment>
<evidence type="ECO:0000256" key="4">
    <source>
        <dbReference type="ARBA" id="ARBA00022815"/>
    </source>
</evidence>
<reference evidence="8 9" key="1">
    <citation type="submission" date="2018-10" db="EMBL/GenBank/DDBJ databases">
        <title>Genome assembly for a Yunnan-Guizhou Plateau 3E fish, Anabarilius grahami (Regan), and its evolutionary and genetic applications.</title>
        <authorList>
            <person name="Jiang W."/>
        </authorList>
    </citation>
    <scope>NUCLEOTIDE SEQUENCE [LARGE SCALE GENOMIC DNA]</scope>
    <source>
        <strain evidence="8">AG-KIZ</strain>
        <tissue evidence="8">Muscle</tissue>
    </source>
</reference>
<dbReference type="EMBL" id="RJVU01024950">
    <property type="protein sequence ID" value="ROL49883.1"/>
    <property type="molecule type" value="Genomic_DNA"/>
</dbReference>
<dbReference type="GO" id="GO:0007218">
    <property type="term" value="P:neuropeptide signaling pathway"/>
    <property type="evidence" value="ECO:0007669"/>
    <property type="project" value="UniProtKB-KW"/>
</dbReference>
<dbReference type="GO" id="GO:0031841">
    <property type="term" value="F:neuropeptide Y receptor binding"/>
    <property type="evidence" value="ECO:0007669"/>
    <property type="project" value="TreeGrafter"/>
</dbReference>
<gene>
    <name evidence="8" type="ORF">DPX16_1250</name>
</gene>
<comment type="subcellular location">
    <subcellularLocation>
        <location evidence="1">Secreted</location>
    </subcellularLocation>
</comment>
<dbReference type="OrthoDB" id="8649969at2759"/>
<proteinExistence type="inferred from homology"/>
<comment type="caution">
    <text evidence="8">The sequence shown here is derived from an EMBL/GenBank/DDBJ whole genome shotgun (WGS) entry which is preliminary data.</text>
</comment>
<evidence type="ECO:0000259" key="7">
    <source>
        <dbReference type="Pfam" id="PF13358"/>
    </source>
</evidence>
<dbReference type="AlphaFoldDB" id="A0A3N0YUL2"/>
<evidence type="ECO:0000256" key="1">
    <source>
        <dbReference type="ARBA" id="ARBA00004613"/>
    </source>
</evidence>
<evidence type="ECO:0000256" key="6">
    <source>
        <dbReference type="RuleBase" id="RU000656"/>
    </source>
</evidence>
<dbReference type="InterPro" id="IPR038717">
    <property type="entry name" value="Tc1-like_DDE_dom"/>
</dbReference>